<evidence type="ECO:0000259" key="8">
    <source>
        <dbReference type="PROSITE" id="PS50850"/>
    </source>
</evidence>
<protein>
    <submittedName>
        <fullName evidence="9">MFS family permease</fullName>
    </submittedName>
</protein>
<evidence type="ECO:0000256" key="7">
    <source>
        <dbReference type="SAM" id="Phobius"/>
    </source>
</evidence>
<dbReference type="InterPro" id="IPR036259">
    <property type="entry name" value="MFS_trans_sf"/>
</dbReference>
<dbReference type="PROSITE" id="PS00216">
    <property type="entry name" value="SUGAR_TRANSPORT_1"/>
    <property type="match status" value="1"/>
</dbReference>
<dbReference type="InterPro" id="IPR005829">
    <property type="entry name" value="Sugar_transporter_CS"/>
</dbReference>
<name>A0A841FIG1_9ACTN</name>
<evidence type="ECO:0000256" key="6">
    <source>
        <dbReference type="ARBA" id="ARBA00023136"/>
    </source>
</evidence>
<keyword evidence="3" id="KW-1003">Cell membrane</keyword>
<dbReference type="SUPFAM" id="SSF103473">
    <property type="entry name" value="MFS general substrate transporter"/>
    <property type="match status" value="1"/>
</dbReference>
<dbReference type="InterPro" id="IPR020846">
    <property type="entry name" value="MFS_dom"/>
</dbReference>
<evidence type="ECO:0000256" key="4">
    <source>
        <dbReference type="ARBA" id="ARBA00022692"/>
    </source>
</evidence>
<dbReference type="EMBL" id="JACHGT010000007">
    <property type="protein sequence ID" value="MBB6035654.1"/>
    <property type="molecule type" value="Genomic_DNA"/>
</dbReference>
<dbReference type="PANTHER" id="PTHR23517">
    <property type="entry name" value="RESISTANCE PROTEIN MDTM, PUTATIVE-RELATED-RELATED"/>
    <property type="match status" value="1"/>
</dbReference>
<organism evidence="9 10">
    <name type="scientific">Phytomonospora endophytica</name>
    <dbReference type="NCBI Taxonomy" id="714109"/>
    <lineage>
        <taxon>Bacteria</taxon>
        <taxon>Bacillati</taxon>
        <taxon>Actinomycetota</taxon>
        <taxon>Actinomycetes</taxon>
        <taxon>Micromonosporales</taxon>
        <taxon>Micromonosporaceae</taxon>
        <taxon>Phytomonospora</taxon>
    </lineage>
</organism>
<comment type="subcellular location">
    <subcellularLocation>
        <location evidence="1">Cell membrane</location>
        <topology evidence="1">Multi-pass membrane protein</topology>
    </subcellularLocation>
</comment>
<evidence type="ECO:0000256" key="2">
    <source>
        <dbReference type="ARBA" id="ARBA00022448"/>
    </source>
</evidence>
<feature type="transmembrane region" description="Helical" evidence="7">
    <location>
        <begin position="250"/>
        <end position="269"/>
    </location>
</feature>
<dbReference type="Proteomes" id="UP000548476">
    <property type="component" value="Unassembled WGS sequence"/>
</dbReference>
<gene>
    <name evidence="9" type="ORF">HNR73_003518</name>
</gene>
<evidence type="ECO:0000313" key="9">
    <source>
        <dbReference type="EMBL" id="MBB6035654.1"/>
    </source>
</evidence>
<keyword evidence="4 7" id="KW-0812">Transmembrane</keyword>
<feature type="transmembrane region" description="Helical" evidence="7">
    <location>
        <begin position="372"/>
        <end position="392"/>
    </location>
</feature>
<feature type="transmembrane region" description="Helical" evidence="7">
    <location>
        <begin position="276"/>
        <end position="296"/>
    </location>
</feature>
<dbReference type="PANTHER" id="PTHR23517:SF13">
    <property type="entry name" value="MAJOR FACILITATOR SUPERFAMILY MFS_1"/>
    <property type="match status" value="1"/>
</dbReference>
<keyword evidence="5 7" id="KW-1133">Transmembrane helix</keyword>
<feature type="transmembrane region" description="Helical" evidence="7">
    <location>
        <begin position="212"/>
        <end position="238"/>
    </location>
</feature>
<feature type="domain" description="Major facilitator superfamily (MFS) profile" evidence="8">
    <location>
        <begin position="1"/>
        <end position="396"/>
    </location>
</feature>
<evidence type="ECO:0000256" key="1">
    <source>
        <dbReference type="ARBA" id="ARBA00004651"/>
    </source>
</evidence>
<evidence type="ECO:0000313" key="10">
    <source>
        <dbReference type="Proteomes" id="UP000548476"/>
    </source>
</evidence>
<dbReference type="Gene3D" id="1.20.1250.20">
    <property type="entry name" value="MFS general substrate transporter like domains"/>
    <property type="match status" value="1"/>
</dbReference>
<proteinExistence type="predicted"/>
<dbReference type="GO" id="GO:0022857">
    <property type="term" value="F:transmembrane transporter activity"/>
    <property type="evidence" value="ECO:0007669"/>
    <property type="project" value="InterPro"/>
</dbReference>
<feature type="transmembrane region" description="Helical" evidence="7">
    <location>
        <begin position="42"/>
        <end position="65"/>
    </location>
</feature>
<dbReference type="PROSITE" id="PS50850">
    <property type="entry name" value="MFS"/>
    <property type="match status" value="1"/>
</dbReference>
<feature type="transmembrane region" description="Helical" evidence="7">
    <location>
        <begin position="77"/>
        <end position="95"/>
    </location>
</feature>
<dbReference type="Pfam" id="PF07690">
    <property type="entry name" value="MFS_1"/>
    <property type="match status" value="1"/>
</dbReference>
<feature type="transmembrane region" description="Helical" evidence="7">
    <location>
        <begin position="101"/>
        <end position="123"/>
    </location>
</feature>
<reference evidence="9 10" key="1">
    <citation type="submission" date="2020-08" db="EMBL/GenBank/DDBJ databases">
        <title>Genomic Encyclopedia of Type Strains, Phase IV (KMG-IV): sequencing the most valuable type-strain genomes for metagenomic binning, comparative biology and taxonomic classification.</title>
        <authorList>
            <person name="Goeker M."/>
        </authorList>
    </citation>
    <scope>NUCLEOTIDE SEQUENCE [LARGE SCALE GENOMIC DNA]</scope>
    <source>
        <strain evidence="9 10">YIM 65646</strain>
    </source>
</reference>
<dbReference type="RefSeq" id="WP_184788526.1">
    <property type="nucleotide sequence ID" value="NZ_BONT01000076.1"/>
</dbReference>
<sequence>MHPAPHPGRATVWAAAWPITAVFVLSNAATPLYGLWQREIGFGTGTMTVVFACYIAGLLGALLFAGALSDRIGRRPVLLPALGLAAAASALFAVADSVSLLALARLLTGLAVGATVSAGMAAVSDVAGPGRRSQGSLLASTAMVLGAGLGPLLAGVVSETLPGPTVTVFLIELVLLAAAIAVTLRLPLPRPVRVAASRRVVRIPFVPRDTRGYLAAGTAVFAPGITATSFVLSLGPALLGDLLGATGRTAAGAMAFVMFAAATGVQFAVRGRPVGPILLGAAAVTATAMATLVVAVRASSAVALIAAAVLAGAGQGLGQLGGLTLLATHVPGARRAEANASLNGGGYLLAGTLPVAAGYLSGAAGLRTGATVFAVVLGGLALLGTGLVRWGLKAGTTPRPRRPAVMCAAEPAGEGART</sequence>
<feature type="transmembrane region" description="Helical" evidence="7">
    <location>
        <begin position="166"/>
        <end position="188"/>
    </location>
</feature>
<comment type="caution">
    <text evidence="9">The sequence shown here is derived from an EMBL/GenBank/DDBJ whole genome shotgun (WGS) entry which is preliminary data.</text>
</comment>
<evidence type="ECO:0000256" key="3">
    <source>
        <dbReference type="ARBA" id="ARBA00022475"/>
    </source>
</evidence>
<feature type="transmembrane region" description="Helical" evidence="7">
    <location>
        <begin position="302"/>
        <end position="326"/>
    </location>
</feature>
<dbReference type="GO" id="GO:0005886">
    <property type="term" value="C:plasma membrane"/>
    <property type="evidence" value="ECO:0007669"/>
    <property type="project" value="UniProtKB-SubCell"/>
</dbReference>
<feature type="transmembrane region" description="Helical" evidence="7">
    <location>
        <begin position="347"/>
        <end position="366"/>
    </location>
</feature>
<dbReference type="InterPro" id="IPR011701">
    <property type="entry name" value="MFS"/>
</dbReference>
<dbReference type="AlphaFoldDB" id="A0A841FIG1"/>
<keyword evidence="2" id="KW-0813">Transport</keyword>
<accession>A0A841FIG1</accession>
<feature type="transmembrane region" description="Helical" evidence="7">
    <location>
        <begin position="12"/>
        <end position="36"/>
    </location>
</feature>
<evidence type="ECO:0000256" key="5">
    <source>
        <dbReference type="ARBA" id="ARBA00022989"/>
    </source>
</evidence>
<keyword evidence="10" id="KW-1185">Reference proteome</keyword>
<dbReference type="InterPro" id="IPR050171">
    <property type="entry name" value="MFS_Transporters"/>
</dbReference>
<keyword evidence="6 7" id="KW-0472">Membrane</keyword>
<feature type="transmembrane region" description="Helical" evidence="7">
    <location>
        <begin position="135"/>
        <end position="154"/>
    </location>
</feature>